<dbReference type="SUPFAM" id="SSF101089">
    <property type="entry name" value="Phosphoprotein XD domain"/>
    <property type="match status" value="1"/>
</dbReference>
<evidence type="ECO:0000256" key="5">
    <source>
        <dbReference type="ARBA" id="ARBA00023054"/>
    </source>
</evidence>
<dbReference type="GO" id="GO:0003968">
    <property type="term" value="F:RNA-directed RNA polymerase activity"/>
    <property type="evidence" value="ECO:0007669"/>
    <property type="project" value="InterPro"/>
</dbReference>
<evidence type="ECO:0000259" key="9">
    <source>
        <dbReference type="Pfam" id="PF01806"/>
    </source>
</evidence>
<feature type="region of interest" description="Disordered" evidence="8">
    <location>
        <begin position="436"/>
        <end position="464"/>
    </location>
</feature>
<feature type="region of interest" description="Disordered" evidence="8">
    <location>
        <begin position="482"/>
        <end position="512"/>
    </location>
</feature>
<dbReference type="EMBL" id="LS992584">
    <property type="protein sequence ID" value="SYZ47173.1"/>
    <property type="molecule type" value="Viral_cRNA"/>
</dbReference>
<comment type="function">
    <text evidence="7">Essential cofactor of the RNA polymerase L that plays a central role in the transcription and replication by forming the polymerase complex with RNA polymerase L and recruiting L to the genomic N-RNA template for RNA synthesis. Also plays a central role in the encapsidation of nascent RNA chains by forming the encapsidation complex with the nucleocapsid protein N (N-P complex). Acts as a chaperone for newly synthesized free N protein, so-called N0, allowing encapsidation of nascent RNA chains during replication. The nucleoprotein protein N prevents excessive phosphorylation of P, which leads to down-regulation of viral transcription/ replication. Participates, together with N, in the formation of viral factories (viroplasms), which are large inclusions in the host cytoplasm where replication takes place. Recruits host PI4KB and remodel the host endoplasmic reticulum membrane to form viral replication factories.</text>
</comment>
<dbReference type="KEGG" id="vg:80545212"/>
<keyword evidence="5" id="KW-0175">Coiled coil</keyword>
<dbReference type="RefSeq" id="YP_010806255.1">
    <property type="nucleotide sequence ID" value="NC_077219.1"/>
</dbReference>
<evidence type="ECO:0000256" key="6">
    <source>
        <dbReference type="ARBA" id="ARBA00046746"/>
    </source>
</evidence>
<feature type="compositionally biased region" description="Basic residues" evidence="8">
    <location>
        <begin position="226"/>
        <end position="236"/>
    </location>
</feature>
<dbReference type="Proteomes" id="UP000280633">
    <property type="component" value="Segment"/>
</dbReference>
<evidence type="ECO:0000256" key="1">
    <source>
        <dbReference type="ARBA" id="ARBA00007522"/>
    </source>
</evidence>
<evidence type="ECO:0000256" key="4">
    <source>
        <dbReference type="ARBA" id="ARBA00022953"/>
    </source>
</evidence>
<feature type="compositionally biased region" description="Polar residues" evidence="8">
    <location>
        <begin position="266"/>
        <end position="275"/>
    </location>
</feature>
<dbReference type="GO" id="GO:0019079">
    <property type="term" value="P:viral genome replication"/>
    <property type="evidence" value="ECO:0007669"/>
    <property type="project" value="InterPro"/>
</dbReference>
<dbReference type="SUPFAM" id="SSF58034">
    <property type="entry name" value="Multimerization domain of the phosphoprotein from sendai virus"/>
    <property type="match status" value="1"/>
</dbReference>
<evidence type="ECO:0000256" key="2">
    <source>
        <dbReference type="ARBA" id="ARBA00020572"/>
    </source>
</evidence>
<dbReference type="CDD" id="cd21031">
    <property type="entry name" value="MEV_P-protein-C_like"/>
    <property type="match status" value="1"/>
</dbReference>
<organism evidence="10 11">
    <name type="scientific">giant squirrel virus</name>
    <dbReference type="NCBI Taxonomy" id="2847092"/>
    <lineage>
        <taxon>Viruses</taxon>
        <taxon>Riboviria</taxon>
        <taxon>Orthornavirae</taxon>
        <taxon>Negarnaviricota</taxon>
        <taxon>Haploviricotina</taxon>
        <taxon>Monjiviricetes</taxon>
        <taxon>Mononegavirales</taxon>
        <taxon>Paramyxoviridae</taxon>
        <taxon>Feraresvirinae</taxon>
        <taxon>Respirovirus</taxon>
        <taxon>Respirovirus ratufae</taxon>
    </lineage>
</organism>
<reference evidence="10 11" key="1">
    <citation type="submission" date="2018-08" db="EMBL/GenBank/DDBJ databases">
        <authorList>
            <consortium name="IVD NGS Lab"/>
        </authorList>
    </citation>
    <scope>NUCLEOTIDE SEQUENCE [LARGE SCALE GENOMIC DNA]</scope>
    <source>
        <strain evidence="10">GSqRV/LKA/2009</strain>
    </source>
</reference>
<dbReference type="GO" id="GO:0006351">
    <property type="term" value="P:DNA-templated transcription"/>
    <property type="evidence" value="ECO:0007669"/>
    <property type="project" value="InterPro"/>
</dbReference>
<feature type="compositionally biased region" description="Basic and acidic residues" evidence="8">
    <location>
        <begin position="482"/>
        <end position="501"/>
    </location>
</feature>
<dbReference type="Gene3D" id="1.10.287.340">
    <property type="match status" value="1"/>
</dbReference>
<evidence type="ECO:0000256" key="3">
    <source>
        <dbReference type="ARBA" id="ARBA00022553"/>
    </source>
</evidence>
<feature type="domain" description="Paramyxovirinae P phosphoprotein C-terminal" evidence="9">
    <location>
        <begin position="330"/>
        <end position="565"/>
    </location>
</feature>
<keyword evidence="4" id="KW-0693">Viral RNA replication</keyword>
<dbReference type="Gene3D" id="1.10.8.10">
    <property type="entry name" value="DNA helicase RuvA subunit, C-terminal domain"/>
    <property type="match status" value="1"/>
</dbReference>
<keyword evidence="11" id="KW-1185">Reference proteome</keyword>
<protein>
    <recommendedName>
        <fullName evidence="2">Phosphoprotein</fullName>
    </recommendedName>
</protein>
<accession>A0A383S9P6</accession>
<evidence type="ECO:0000313" key="10">
    <source>
        <dbReference type="EMBL" id="SYZ47173.1"/>
    </source>
</evidence>
<dbReference type="GeneID" id="80545212"/>
<dbReference type="Gene3D" id="1.10.287.320">
    <property type="entry name" value="Viral phosphoprotein oligmorisation site domain"/>
    <property type="match status" value="1"/>
</dbReference>
<feature type="compositionally biased region" description="Polar residues" evidence="8">
    <location>
        <begin position="283"/>
        <end position="292"/>
    </location>
</feature>
<feature type="compositionally biased region" description="Basic and acidic residues" evidence="8">
    <location>
        <begin position="135"/>
        <end position="144"/>
    </location>
</feature>
<keyword evidence="3" id="KW-0597">Phosphoprotein</keyword>
<dbReference type="GO" id="GO:0003723">
    <property type="term" value="F:RNA binding"/>
    <property type="evidence" value="ECO:0007669"/>
    <property type="project" value="InterPro"/>
</dbReference>
<evidence type="ECO:0000256" key="7">
    <source>
        <dbReference type="ARBA" id="ARBA00056126"/>
    </source>
</evidence>
<sequence length="568" mass="63184">MDQDAIFLQEDNRDEDNTSGRQETFSDVIGLLDAVLSSDPVGIGEDRSWLHIPLEISGTAIKVKEREEGTQEPFIQSPTEDNRSSEKSGVPWGASKPETEVHAGNINKQDLYWAFRRGTGPDSIPQNMGDGGDSGIEKDPPNEGRHKRSNPEDEDRAVAEGPYKGREDQAEGLPETIRGSPPLLNDGKGGADHNGGGMEASSSHSAGLTDIITTPSPELEDAVLRRNQRKTMKSNTKHIEWAKQDDPKSRHPDRSHIKEANKDNILATTSTSTKVEPNMVTGPKTQDGTNGAKQKIKSELKQEQSPSKQEIDKTKKGIEENIPSMKEMASLLVSLGVIQSVQELESSRDASYVFARRALKSANYAEMTFNVCGLILSAEKSFTDKVNENRLLLKQIHEEMNVLKDLHKRFSEYQKEQNSLLMSNLSTLHIITDRGGKAGSSDISDRSPSVFTKSKEVKPKPVRFDPSMESLGDIKYRSDLYREDELRRDNPHPILQERDPAPNKSNASRLLPSREKSTLYSLKLIIESSPLSKAEKSAYIRSLSKCKDDQEVKAIMELVEEDIENLRG</sequence>
<feature type="compositionally biased region" description="Polar residues" evidence="8">
    <location>
        <begin position="200"/>
        <end position="216"/>
    </location>
</feature>
<dbReference type="InterPro" id="IPR016075">
    <property type="entry name" value="RNA_pol_Pprot-P_XD_paramyxovir"/>
</dbReference>
<dbReference type="InterPro" id="IPR043097">
    <property type="entry name" value="PProtein_oligomer_dom1"/>
</dbReference>
<gene>
    <name evidence="10" type="primary">P</name>
</gene>
<feature type="compositionally biased region" description="Basic and acidic residues" evidence="8">
    <location>
        <begin position="453"/>
        <end position="463"/>
    </location>
</feature>
<evidence type="ECO:0000256" key="8">
    <source>
        <dbReference type="SAM" id="MobiDB-lite"/>
    </source>
</evidence>
<evidence type="ECO:0000313" key="11">
    <source>
        <dbReference type="Proteomes" id="UP000280633"/>
    </source>
</evidence>
<dbReference type="Pfam" id="PF01806">
    <property type="entry name" value="Paramyxo_P"/>
    <property type="match status" value="1"/>
</dbReference>
<proteinExistence type="inferred from homology"/>
<feature type="region of interest" description="Disordered" evidence="8">
    <location>
        <begin position="1"/>
        <end position="21"/>
    </location>
</feature>
<dbReference type="InterPro" id="IPR002693">
    <property type="entry name" value="Paramyxo_PProtein_C"/>
</dbReference>
<feature type="compositionally biased region" description="Basic and acidic residues" evidence="8">
    <location>
        <begin position="237"/>
        <end position="262"/>
    </location>
</feature>
<feature type="region of interest" description="Disordered" evidence="8">
    <location>
        <begin position="62"/>
        <end position="316"/>
    </location>
</feature>
<name>A0A383S9P6_9MONO</name>
<comment type="similarity">
    <text evidence="1">Belongs to the respirovirus P protein family.</text>
</comment>
<comment type="subunit">
    <text evidence="6">Homotetramer. Interacts (via multimerization domain) with polymerase L; this interaction forms the polymerase complex. Interacts (via N-terminus) with N0; this interaction allows P to chaperon N0 before encapsidation and form the N-P complex. Interacts (via C-terminus) with N-RNA template; this interaction positions the polymerase on the template.</text>
</comment>